<reference evidence="1" key="1">
    <citation type="journal article" date="2022" name="bioRxiv">
        <title>Sequencing and chromosome-scale assembly of the giantPleurodeles waltlgenome.</title>
        <authorList>
            <person name="Brown T."/>
            <person name="Elewa A."/>
            <person name="Iarovenko S."/>
            <person name="Subramanian E."/>
            <person name="Araus A.J."/>
            <person name="Petzold A."/>
            <person name="Susuki M."/>
            <person name="Suzuki K.-i.T."/>
            <person name="Hayashi T."/>
            <person name="Toyoda A."/>
            <person name="Oliveira C."/>
            <person name="Osipova E."/>
            <person name="Leigh N.D."/>
            <person name="Simon A."/>
            <person name="Yun M.H."/>
        </authorList>
    </citation>
    <scope>NUCLEOTIDE SEQUENCE</scope>
    <source>
        <strain evidence="1">20211129_DDA</strain>
        <tissue evidence="1">Liver</tissue>
    </source>
</reference>
<evidence type="ECO:0000313" key="2">
    <source>
        <dbReference type="Proteomes" id="UP001066276"/>
    </source>
</evidence>
<dbReference type="AlphaFoldDB" id="A0AAV7KUP6"/>
<name>A0AAV7KUP6_PLEWA</name>
<protein>
    <submittedName>
        <fullName evidence="1">Uncharacterized protein</fullName>
    </submittedName>
</protein>
<comment type="caution">
    <text evidence="1">The sequence shown here is derived from an EMBL/GenBank/DDBJ whole genome shotgun (WGS) entry which is preliminary data.</text>
</comment>
<dbReference type="Proteomes" id="UP001066276">
    <property type="component" value="Chromosome 12"/>
</dbReference>
<gene>
    <name evidence="1" type="ORF">NDU88_002205</name>
</gene>
<proteinExistence type="predicted"/>
<evidence type="ECO:0000313" key="1">
    <source>
        <dbReference type="EMBL" id="KAJ1082034.1"/>
    </source>
</evidence>
<sequence length="93" mass="10886">MQTSNRIANERVCCSEVVWTVEAGALRADLRRGTNRELKEANSRWRRVDHEIICHQMYKETVLSTWSTGVVTTICRFTCTHWRCQQVASLMRN</sequence>
<accession>A0AAV7KUP6</accession>
<organism evidence="1 2">
    <name type="scientific">Pleurodeles waltl</name>
    <name type="common">Iberian ribbed newt</name>
    <dbReference type="NCBI Taxonomy" id="8319"/>
    <lineage>
        <taxon>Eukaryota</taxon>
        <taxon>Metazoa</taxon>
        <taxon>Chordata</taxon>
        <taxon>Craniata</taxon>
        <taxon>Vertebrata</taxon>
        <taxon>Euteleostomi</taxon>
        <taxon>Amphibia</taxon>
        <taxon>Batrachia</taxon>
        <taxon>Caudata</taxon>
        <taxon>Salamandroidea</taxon>
        <taxon>Salamandridae</taxon>
        <taxon>Pleurodelinae</taxon>
        <taxon>Pleurodeles</taxon>
    </lineage>
</organism>
<keyword evidence="2" id="KW-1185">Reference proteome</keyword>
<dbReference type="EMBL" id="JANPWB010000016">
    <property type="protein sequence ID" value="KAJ1082034.1"/>
    <property type="molecule type" value="Genomic_DNA"/>
</dbReference>